<reference evidence="1 2" key="1">
    <citation type="submission" date="2019-05" db="EMBL/GenBank/DDBJ databases">
        <title>Another draft genome of Portunus trituberculatus and its Hox gene families provides insights of decapod evolution.</title>
        <authorList>
            <person name="Jeong J.-H."/>
            <person name="Song I."/>
            <person name="Kim S."/>
            <person name="Choi T."/>
            <person name="Kim D."/>
            <person name="Ryu S."/>
            <person name="Kim W."/>
        </authorList>
    </citation>
    <scope>NUCLEOTIDE SEQUENCE [LARGE SCALE GENOMIC DNA]</scope>
    <source>
        <tissue evidence="1">Muscle</tissue>
    </source>
</reference>
<dbReference type="AlphaFoldDB" id="A0A5B7CRT0"/>
<dbReference type="EMBL" id="VSRR010000140">
    <property type="protein sequence ID" value="MPC10996.1"/>
    <property type="molecule type" value="Genomic_DNA"/>
</dbReference>
<evidence type="ECO:0000313" key="1">
    <source>
        <dbReference type="EMBL" id="MPC10996.1"/>
    </source>
</evidence>
<comment type="caution">
    <text evidence="1">The sequence shown here is derived from an EMBL/GenBank/DDBJ whole genome shotgun (WGS) entry which is preliminary data.</text>
</comment>
<protein>
    <submittedName>
        <fullName evidence="1">Uncharacterized protein</fullName>
    </submittedName>
</protein>
<evidence type="ECO:0000313" key="2">
    <source>
        <dbReference type="Proteomes" id="UP000324222"/>
    </source>
</evidence>
<accession>A0A5B7CRT0</accession>
<gene>
    <name evidence="1" type="ORF">E2C01_003647</name>
</gene>
<proteinExistence type="predicted"/>
<dbReference type="Proteomes" id="UP000324222">
    <property type="component" value="Unassembled WGS sequence"/>
</dbReference>
<organism evidence="1 2">
    <name type="scientific">Portunus trituberculatus</name>
    <name type="common">Swimming crab</name>
    <name type="synonym">Neptunus trituberculatus</name>
    <dbReference type="NCBI Taxonomy" id="210409"/>
    <lineage>
        <taxon>Eukaryota</taxon>
        <taxon>Metazoa</taxon>
        <taxon>Ecdysozoa</taxon>
        <taxon>Arthropoda</taxon>
        <taxon>Crustacea</taxon>
        <taxon>Multicrustacea</taxon>
        <taxon>Malacostraca</taxon>
        <taxon>Eumalacostraca</taxon>
        <taxon>Eucarida</taxon>
        <taxon>Decapoda</taxon>
        <taxon>Pleocyemata</taxon>
        <taxon>Brachyura</taxon>
        <taxon>Eubrachyura</taxon>
        <taxon>Portunoidea</taxon>
        <taxon>Portunidae</taxon>
        <taxon>Portuninae</taxon>
        <taxon>Portunus</taxon>
    </lineage>
</organism>
<keyword evidence="2" id="KW-1185">Reference proteome</keyword>
<sequence>MYDPRLYARDATIVPSLASDLSTSLTFTSYTNTVPWTPTYRSQAKEVDTSNTDCFSLFTVMDLVLLELLELRPSSPLPPISPFSRTRKNAMSPWLLKERGVHCRHRIEQNLQHFFVSGVA</sequence>
<name>A0A5B7CRT0_PORTR</name>